<dbReference type="AlphaFoldDB" id="A0A919TN76"/>
<name>A0A919TN76_9ACTN</name>
<dbReference type="EMBL" id="BOMW01000063">
    <property type="protein sequence ID" value="GIF08437.1"/>
    <property type="molecule type" value="Genomic_DNA"/>
</dbReference>
<keyword evidence="2" id="KW-1185">Reference proteome</keyword>
<organism evidence="1 2">
    <name type="scientific">Actinoplanes siamensis</name>
    <dbReference type="NCBI Taxonomy" id="1223317"/>
    <lineage>
        <taxon>Bacteria</taxon>
        <taxon>Bacillati</taxon>
        <taxon>Actinomycetota</taxon>
        <taxon>Actinomycetes</taxon>
        <taxon>Micromonosporales</taxon>
        <taxon>Micromonosporaceae</taxon>
        <taxon>Actinoplanes</taxon>
    </lineage>
</organism>
<proteinExistence type="predicted"/>
<evidence type="ECO:0000313" key="2">
    <source>
        <dbReference type="Proteomes" id="UP000629619"/>
    </source>
</evidence>
<sequence length="82" mass="8887">MPQRQPPGELPGGDRDVVAVAQQQRHFPQFSHGAYRSLEIVETFASTSWHAFGASVERWRQVRAAARDQAGGAQGGLDVDAA</sequence>
<comment type="caution">
    <text evidence="1">The sequence shown here is derived from an EMBL/GenBank/DDBJ whole genome shotgun (WGS) entry which is preliminary data.</text>
</comment>
<gene>
    <name evidence="1" type="ORF">Asi03nite_59750</name>
</gene>
<evidence type="ECO:0000313" key="1">
    <source>
        <dbReference type="EMBL" id="GIF08437.1"/>
    </source>
</evidence>
<reference evidence="1" key="1">
    <citation type="submission" date="2021-01" db="EMBL/GenBank/DDBJ databases">
        <title>Whole genome shotgun sequence of Actinoplanes siamensis NBRC 109076.</title>
        <authorList>
            <person name="Komaki H."/>
            <person name="Tamura T."/>
        </authorList>
    </citation>
    <scope>NUCLEOTIDE SEQUENCE</scope>
    <source>
        <strain evidence="1">NBRC 109076</strain>
    </source>
</reference>
<dbReference type="Proteomes" id="UP000629619">
    <property type="component" value="Unassembled WGS sequence"/>
</dbReference>
<accession>A0A919TN76</accession>
<protein>
    <submittedName>
        <fullName evidence="1">Uncharacterized protein</fullName>
    </submittedName>
</protein>